<organism evidence="1 2">
    <name type="scientific">Lactiplantibacillus paraplantarum</name>
    <dbReference type="NCBI Taxonomy" id="60520"/>
    <lineage>
        <taxon>Bacteria</taxon>
        <taxon>Bacillati</taxon>
        <taxon>Bacillota</taxon>
        <taxon>Bacilli</taxon>
        <taxon>Lactobacillales</taxon>
        <taxon>Lactobacillaceae</taxon>
        <taxon>Lactiplantibacillus</taxon>
    </lineage>
</organism>
<keyword evidence="2" id="KW-1185">Reference proteome</keyword>
<dbReference type="Proteomes" id="UP000236162">
    <property type="component" value="Unassembled WGS sequence"/>
</dbReference>
<evidence type="ECO:0000313" key="1">
    <source>
        <dbReference type="EMBL" id="GBF02624.1"/>
    </source>
</evidence>
<evidence type="ECO:0000313" key="2">
    <source>
        <dbReference type="Proteomes" id="UP000236162"/>
    </source>
</evidence>
<sequence>MVGSTVSNKGLMDIALHVNRFEFIFGFMYCYFYNSFSFYSDSFNILIGEIMVRYHVIVDCGPKFITNCL</sequence>
<dbReference type="EMBL" id="BDOR01000012">
    <property type="protein sequence ID" value="GBF02624.1"/>
    <property type="molecule type" value="Genomic_DNA"/>
</dbReference>
<gene>
    <name evidence="1" type="ORF">LPPLD21_02174</name>
</gene>
<comment type="caution">
    <text evidence="1">The sequence shown here is derived from an EMBL/GenBank/DDBJ whole genome shotgun (WGS) entry which is preliminary data.</text>
</comment>
<accession>A0ABQ0NC81</accession>
<protein>
    <submittedName>
        <fullName evidence="1">Uncharacterized protein</fullName>
    </submittedName>
</protein>
<name>A0ABQ0NC81_9LACO</name>
<proteinExistence type="predicted"/>
<reference evidence="1 2" key="1">
    <citation type="submission" date="2017-04" db="EMBL/GenBank/DDBJ databases">
        <title>In vitro and in silico characterization of Lactobacillus paraplantarum D2-1, a starter culture for soymilk fermentation.</title>
        <authorList>
            <person name="Endo A."/>
            <person name="Sasaki F."/>
            <person name="Maeno S."/>
            <person name="Kanesaki Y."/>
            <person name="Kubota E."/>
            <person name="Torres G.A."/>
            <person name="Tomita S."/>
            <person name="Nakagawa J."/>
        </authorList>
    </citation>
    <scope>NUCLEOTIDE SEQUENCE [LARGE SCALE GENOMIC DNA]</scope>
    <source>
        <strain evidence="1 2">D2-1</strain>
    </source>
</reference>